<organism evidence="2 3">
    <name type="scientific">Parascaris univalens</name>
    <name type="common">Nematode worm</name>
    <dbReference type="NCBI Taxonomy" id="6257"/>
    <lineage>
        <taxon>Eukaryota</taxon>
        <taxon>Metazoa</taxon>
        <taxon>Ecdysozoa</taxon>
        <taxon>Nematoda</taxon>
        <taxon>Chromadorea</taxon>
        <taxon>Rhabditida</taxon>
        <taxon>Spirurina</taxon>
        <taxon>Ascaridomorpha</taxon>
        <taxon>Ascaridoidea</taxon>
        <taxon>Ascarididae</taxon>
        <taxon>Parascaris</taxon>
    </lineage>
</organism>
<evidence type="ECO:0000256" key="1">
    <source>
        <dbReference type="SAM" id="MobiDB-lite"/>
    </source>
</evidence>
<dbReference type="Proteomes" id="UP000887569">
    <property type="component" value="Unplaced"/>
</dbReference>
<evidence type="ECO:0000313" key="2">
    <source>
        <dbReference type="Proteomes" id="UP000887569"/>
    </source>
</evidence>
<feature type="region of interest" description="Disordered" evidence="1">
    <location>
        <begin position="1"/>
        <end position="20"/>
    </location>
</feature>
<sequence length="129" mass="15160">MGTDMRPPSPLERGKQVRTIQARSGRVKKYCLRQVKPRTLTKVTNSHRTGRRTIRRQLSMPSHKLIVRSKLTTYSNFHSTKRRLITRMYISTAENIRKINTKSTLGESESTNVFWETFLENRTESKHQL</sequence>
<dbReference type="AlphaFoldDB" id="A0A914ZP90"/>
<reference evidence="3" key="1">
    <citation type="submission" date="2022-11" db="UniProtKB">
        <authorList>
            <consortium name="WormBaseParasite"/>
        </authorList>
    </citation>
    <scope>IDENTIFICATION</scope>
</reference>
<evidence type="ECO:0000313" key="3">
    <source>
        <dbReference type="WBParaSite" id="PgB11_g063_t01"/>
    </source>
</evidence>
<protein>
    <submittedName>
        <fullName evidence="3">Uncharacterized protein</fullName>
    </submittedName>
</protein>
<keyword evidence="2" id="KW-1185">Reference proteome</keyword>
<name>A0A914ZP90_PARUN</name>
<accession>A0A914ZP90</accession>
<proteinExistence type="predicted"/>
<dbReference type="WBParaSite" id="PgB11_g063_t01">
    <property type="protein sequence ID" value="PgB11_g063_t01"/>
    <property type="gene ID" value="PgB11_g063"/>
</dbReference>